<feature type="transmembrane region" description="Helical" evidence="7">
    <location>
        <begin position="364"/>
        <end position="387"/>
    </location>
</feature>
<feature type="transmembrane region" description="Helical" evidence="7">
    <location>
        <begin position="399"/>
        <end position="419"/>
    </location>
</feature>
<feature type="transmembrane region" description="Helical" evidence="7">
    <location>
        <begin position="173"/>
        <end position="192"/>
    </location>
</feature>
<comment type="subcellular location">
    <subcellularLocation>
        <location evidence="1">Membrane</location>
        <topology evidence="1">Multi-pass membrane protein</topology>
    </subcellularLocation>
</comment>
<keyword evidence="6 7" id="KW-0472">Membrane</keyword>
<feature type="transmembrane region" description="Helical" evidence="7">
    <location>
        <begin position="311"/>
        <end position="328"/>
    </location>
</feature>
<dbReference type="Proteomes" id="UP001147746">
    <property type="component" value="Unassembled WGS sequence"/>
</dbReference>
<dbReference type="Gene3D" id="1.20.1250.20">
    <property type="entry name" value="MFS general substrate transporter like domains"/>
    <property type="match status" value="2"/>
</dbReference>
<feature type="transmembrane region" description="Helical" evidence="7">
    <location>
        <begin position="204"/>
        <end position="224"/>
    </location>
</feature>
<keyword evidence="5 7" id="KW-1133">Transmembrane helix</keyword>
<keyword evidence="3" id="KW-0813">Transport</keyword>
<feature type="transmembrane region" description="Helical" evidence="7">
    <location>
        <begin position="425"/>
        <end position="451"/>
    </location>
</feature>
<keyword evidence="4 7" id="KW-0812">Transmembrane</keyword>
<dbReference type="FunFam" id="1.20.1250.20:FF:000018">
    <property type="entry name" value="MFS transporter permease"/>
    <property type="match status" value="1"/>
</dbReference>
<keyword evidence="9" id="KW-1185">Reference proteome</keyword>
<dbReference type="GO" id="GO:0022857">
    <property type="term" value="F:transmembrane transporter activity"/>
    <property type="evidence" value="ECO:0007669"/>
    <property type="project" value="InterPro"/>
</dbReference>
<comment type="caution">
    <text evidence="8">The sequence shown here is derived from an EMBL/GenBank/DDBJ whole genome shotgun (WGS) entry which is preliminary data.</text>
</comment>
<dbReference type="AlphaFoldDB" id="A0A9W9UBM2"/>
<dbReference type="PANTHER" id="PTHR43791:SF75">
    <property type="entry name" value="TRANSPORTER, PUTATIVE (AFU_ORTHOLOGUE AFUA_2G00110)-RELATED"/>
    <property type="match status" value="1"/>
</dbReference>
<feature type="transmembrane region" description="Helical" evidence="7">
    <location>
        <begin position="335"/>
        <end position="352"/>
    </location>
</feature>
<dbReference type="InterPro" id="IPR011701">
    <property type="entry name" value="MFS"/>
</dbReference>
<evidence type="ECO:0000256" key="4">
    <source>
        <dbReference type="ARBA" id="ARBA00022692"/>
    </source>
</evidence>
<reference evidence="8" key="2">
    <citation type="journal article" date="2023" name="IMA Fungus">
        <title>Comparative genomic study of the Penicillium genus elucidates a diverse pangenome and 15 lateral gene transfer events.</title>
        <authorList>
            <person name="Petersen C."/>
            <person name="Sorensen T."/>
            <person name="Nielsen M.R."/>
            <person name="Sondergaard T.E."/>
            <person name="Sorensen J.L."/>
            <person name="Fitzpatrick D.A."/>
            <person name="Frisvad J.C."/>
            <person name="Nielsen K.L."/>
        </authorList>
    </citation>
    <scope>NUCLEOTIDE SEQUENCE</scope>
    <source>
        <strain evidence="8">IBT 21472</strain>
    </source>
</reference>
<protein>
    <recommendedName>
        <fullName evidence="10">Major facilitator superfamily (MFS) profile domain-containing protein</fullName>
    </recommendedName>
</protein>
<evidence type="ECO:0000313" key="8">
    <source>
        <dbReference type="EMBL" id="KAJ5330632.1"/>
    </source>
</evidence>
<dbReference type="Pfam" id="PF07690">
    <property type="entry name" value="MFS_1"/>
    <property type="match status" value="1"/>
</dbReference>
<comment type="similarity">
    <text evidence="2">Belongs to the major facilitator superfamily.</text>
</comment>
<evidence type="ECO:0000256" key="1">
    <source>
        <dbReference type="ARBA" id="ARBA00004141"/>
    </source>
</evidence>
<accession>A0A9W9UBM2</accession>
<feature type="transmembrane region" description="Helical" evidence="7">
    <location>
        <begin position="142"/>
        <end position="161"/>
    </location>
</feature>
<evidence type="ECO:0008006" key="10">
    <source>
        <dbReference type="Google" id="ProtNLM"/>
    </source>
</evidence>
<evidence type="ECO:0000256" key="2">
    <source>
        <dbReference type="ARBA" id="ARBA00008335"/>
    </source>
</evidence>
<dbReference type="FunFam" id="1.20.1250.20:FF:000013">
    <property type="entry name" value="MFS general substrate transporter"/>
    <property type="match status" value="1"/>
</dbReference>
<dbReference type="GO" id="GO:0016020">
    <property type="term" value="C:membrane"/>
    <property type="evidence" value="ECO:0007669"/>
    <property type="project" value="UniProtKB-SubCell"/>
</dbReference>
<proteinExistence type="inferred from homology"/>
<feature type="transmembrane region" description="Helical" evidence="7">
    <location>
        <begin position="111"/>
        <end position="130"/>
    </location>
</feature>
<evidence type="ECO:0000313" key="9">
    <source>
        <dbReference type="Proteomes" id="UP001147746"/>
    </source>
</evidence>
<evidence type="ECO:0000256" key="3">
    <source>
        <dbReference type="ARBA" id="ARBA00022448"/>
    </source>
</evidence>
<reference evidence="8" key="1">
    <citation type="submission" date="2022-12" db="EMBL/GenBank/DDBJ databases">
        <authorList>
            <person name="Petersen C."/>
        </authorList>
    </citation>
    <scope>NUCLEOTIDE SEQUENCE</scope>
    <source>
        <strain evidence="8">IBT 21472</strain>
    </source>
</reference>
<dbReference type="EMBL" id="JAPZBO010000001">
    <property type="protein sequence ID" value="KAJ5330632.1"/>
    <property type="molecule type" value="Genomic_DNA"/>
</dbReference>
<dbReference type="SUPFAM" id="SSF103473">
    <property type="entry name" value="MFS general substrate transporter"/>
    <property type="match status" value="1"/>
</dbReference>
<gene>
    <name evidence="8" type="ORF">N7476_000415</name>
</gene>
<name>A0A9W9UBM2_9EURO</name>
<dbReference type="InterPro" id="IPR036259">
    <property type="entry name" value="MFS_trans_sf"/>
</dbReference>
<sequence length="486" mass="53628">MSKYKDPEQLPSCQHFESTAAGKGDVQIMVPDDRQSIIRKKFDRRVLPIVCILYVLSYLDRGNIGNAKAVGMDKDLNLTARQWSWVLYSFYICYIIFEWTTIMWKILPAHAYIASLCICWGAAAMCSGAVNTFSQLVACRCLLGIFEAVFGCGAPYFLSLFYQRRELGFRLSLLLGMSPVANCFASALAYGITQINGSLEPWRYLFIIEGAPTILFSIVVFLFLPDSPGSAKFLSETEQTEAVERLQTVDRTAKGKMQWSQVFQGLTDYKNYVHMVIHFCCNYSFSGLSNFLPTILTNMGYTSINAQGLAAPPYLASFFCCVAAALVSDRWGNRGYVVTFFALMGTAGYLILTCVQDESNTATRYAGVWLATCGIFPSLSINITWLLNNQGGDSKKGAGMAMLAIFGQCSSLISSSVFPDADAPLYTKGCALGCAFTGLIAVLAMGLHVSLTLENKKKDRLYGPVNENDRVDVTEGGDHPNFRYLT</sequence>
<evidence type="ECO:0000256" key="6">
    <source>
        <dbReference type="ARBA" id="ARBA00023136"/>
    </source>
</evidence>
<dbReference type="PANTHER" id="PTHR43791">
    <property type="entry name" value="PERMEASE-RELATED"/>
    <property type="match status" value="1"/>
</dbReference>
<evidence type="ECO:0000256" key="7">
    <source>
        <dbReference type="SAM" id="Phobius"/>
    </source>
</evidence>
<evidence type="ECO:0000256" key="5">
    <source>
        <dbReference type="ARBA" id="ARBA00022989"/>
    </source>
</evidence>
<organism evidence="8 9">
    <name type="scientific">Penicillium atrosanguineum</name>
    <dbReference type="NCBI Taxonomy" id="1132637"/>
    <lineage>
        <taxon>Eukaryota</taxon>
        <taxon>Fungi</taxon>
        <taxon>Dikarya</taxon>
        <taxon>Ascomycota</taxon>
        <taxon>Pezizomycotina</taxon>
        <taxon>Eurotiomycetes</taxon>
        <taxon>Eurotiomycetidae</taxon>
        <taxon>Eurotiales</taxon>
        <taxon>Aspergillaceae</taxon>
        <taxon>Penicillium</taxon>
    </lineage>
</organism>
<feature type="transmembrane region" description="Helical" evidence="7">
    <location>
        <begin position="272"/>
        <end position="291"/>
    </location>
</feature>
<feature type="transmembrane region" description="Helical" evidence="7">
    <location>
        <begin position="85"/>
        <end position="104"/>
    </location>
</feature>